<dbReference type="Pfam" id="PF17170">
    <property type="entry name" value="DUF5128"/>
    <property type="match status" value="1"/>
</dbReference>
<gene>
    <name evidence="1" type="ORF">DFQ04_2851</name>
</gene>
<comment type="caution">
    <text evidence="1">The sequence shown here is derived from an EMBL/GenBank/DDBJ whole genome shotgun (WGS) entry which is preliminary data.</text>
</comment>
<name>A0A4R6T2L2_9BACT</name>
<reference evidence="1 2" key="1">
    <citation type="submission" date="2019-03" db="EMBL/GenBank/DDBJ databases">
        <title>Genomic Encyclopedia of Type Strains, Phase III (KMG-III): the genomes of soil and plant-associated and newly described type strains.</title>
        <authorList>
            <person name="Whitman W."/>
        </authorList>
    </citation>
    <scope>NUCLEOTIDE SEQUENCE [LARGE SCALE GENOMIC DNA]</scope>
    <source>
        <strain evidence="1 2">CECT 8446</strain>
    </source>
</reference>
<proteinExistence type="predicted"/>
<keyword evidence="2" id="KW-1185">Reference proteome</keyword>
<accession>A0A4R6T2L2</accession>
<protein>
    <submittedName>
        <fullName evidence="1">6-bladed beta-propeller protein</fullName>
    </submittedName>
</protein>
<dbReference type="AlphaFoldDB" id="A0A4R6T2L2"/>
<dbReference type="EMBL" id="SNYF01000008">
    <property type="protein sequence ID" value="TDQ14968.1"/>
    <property type="molecule type" value="Genomic_DNA"/>
</dbReference>
<evidence type="ECO:0000313" key="2">
    <source>
        <dbReference type="Proteomes" id="UP000294535"/>
    </source>
</evidence>
<evidence type="ECO:0000313" key="1">
    <source>
        <dbReference type="EMBL" id="TDQ14968.1"/>
    </source>
</evidence>
<organism evidence="1 2">
    <name type="scientific">Algoriphagus boseongensis</name>
    <dbReference type="NCBI Taxonomy" id="1442587"/>
    <lineage>
        <taxon>Bacteria</taxon>
        <taxon>Pseudomonadati</taxon>
        <taxon>Bacteroidota</taxon>
        <taxon>Cytophagia</taxon>
        <taxon>Cytophagales</taxon>
        <taxon>Cyclobacteriaceae</taxon>
        <taxon>Algoriphagus</taxon>
    </lineage>
</organism>
<dbReference type="Proteomes" id="UP000294535">
    <property type="component" value="Unassembled WGS sequence"/>
</dbReference>
<sequence>MLKHKQYAMDMVVALSNLRRALPFFLICFCFGCGEEKNEESTTAISVPIDLNKSENGNLSDAYQSIDYILLENSDTLSLIRPMKVIMSEGLIGIEDRGGEKYVFYDQKGKLRFGLSASGDGPGEFIRTEDFQVLGESILIKDPYLNKILTFDLNGVFKKEEKLSSILGNFYRTNSSTLFYSKNGFDLGAYYFFRYRKNTFEGIFEADQRLEGKVYSGKDGFVLNPFTKEIIFTIPFETTSVIFSKDGENIRTINFDFGRDQASMEDFHRLNPQQFDERVKNEGLVSEISSFYPLEDGYFLRVFRGEKEFHEIFLDKEFVPTAQFNKYKNDIDYMPIRNLPWFFSENKIGYLIPSFLFLEDYEKKFINNSEVEIKGSIHQFVEENKSELKKDSYVLVFLEVKNSVFRK</sequence>